<dbReference type="EnsemblMetazoa" id="PPA09140.1">
    <property type="protein sequence ID" value="PPA09140.1"/>
    <property type="gene ID" value="WBGene00098694"/>
</dbReference>
<proteinExistence type="predicted"/>
<dbReference type="InterPro" id="IPR024483">
    <property type="entry name" value="Glam1"/>
</dbReference>
<sequence>MPFTEAVVCCCHGARCELAQNDGYEVVPGSMFCPDQKVSRGKEKSRKEKIRRGCDPKASRREDKKDASYESVLSYSEPVEKKKERKKRKYTMKNQNDIGCAEDLYLGAMAAYKAERETRKRSTFKLYHKFPRSNTLDGFEYSFDDLHFPILTRCRYDGKTLYYVEMKNSEEASMQFDSIEKLVSYYQAYPLIELKPNGETNWLTYVFEGLYTILDILILFAIVKRNKTILNIGFWITMIFFIYYSIECVIFIPLSYITMDDLNWALKEYGPKGRQGKELLWWFHGFIYLCAINEARRECTELKQMSADNEMEKKPIV</sequence>
<evidence type="ECO:0000313" key="2">
    <source>
        <dbReference type="Proteomes" id="UP000005239"/>
    </source>
</evidence>
<dbReference type="Pfam" id="PF10912">
    <property type="entry name" value="Glam1"/>
    <property type="match status" value="1"/>
</dbReference>
<dbReference type="AlphaFoldDB" id="A0A2A6B8V3"/>
<reference evidence="1" key="2">
    <citation type="submission" date="2022-06" db="UniProtKB">
        <authorList>
            <consortium name="EnsemblMetazoa"/>
        </authorList>
    </citation>
    <scope>IDENTIFICATION</scope>
    <source>
        <strain evidence="1">PS312</strain>
    </source>
</reference>
<keyword evidence="2" id="KW-1185">Reference proteome</keyword>
<organism evidence="1 2">
    <name type="scientific">Pristionchus pacificus</name>
    <name type="common">Parasitic nematode worm</name>
    <dbReference type="NCBI Taxonomy" id="54126"/>
    <lineage>
        <taxon>Eukaryota</taxon>
        <taxon>Metazoa</taxon>
        <taxon>Ecdysozoa</taxon>
        <taxon>Nematoda</taxon>
        <taxon>Chromadorea</taxon>
        <taxon>Rhabditida</taxon>
        <taxon>Rhabditina</taxon>
        <taxon>Diplogasteromorpha</taxon>
        <taxon>Diplogasteroidea</taxon>
        <taxon>Neodiplogasteridae</taxon>
        <taxon>Pristionchus</taxon>
    </lineage>
</organism>
<accession>A0A2A6B8V3</accession>
<dbReference type="Proteomes" id="UP000005239">
    <property type="component" value="Unassembled WGS sequence"/>
</dbReference>
<gene>
    <name evidence="1" type="primary">WBGene00098694</name>
</gene>
<dbReference type="OrthoDB" id="5818094at2759"/>
<accession>A0A8R1YBA6</accession>
<name>A0A2A6B8V3_PRIPA</name>
<reference evidence="2" key="1">
    <citation type="journal article" date="2008" name="Nat. Genet.">
        <title>The Pristionchus pacificus genome provides a unique perspective on nematode lifestyle and parasitism.</title>
        <authorList>
            <person name="Dieterich C."/>
            <person name="Clifton S.W."/>
            <person name="Schuster L.N."/>
            <person name="Chinwalla A."/>
            <person name="Delehaunty K."/>
            <person name="Dinkelacker I."/>
            <person name="Fulton L."/>
            <person name="Fulton R."/>
            <person name="Godfrey J."/>
            <person name="Minx P."/>
            <person name="Mitreva M."/>
            <person name="Roeseler W."/>
            <person name="Tian H."/>
            <person name="Witte H."/>
            <person name="Yang S.P."/>
            <person name="Wilson R.K."/>
            <person name="Sommer R.J."/>
        </authorList>
    </citation>
    <scope>NUCLEOTIDE SEQUENCE [LARGE SCALE GENOMIC DNA]</scope>
    <source>
        <strain evidence="2">PS312</strain>
    </source>
</reference>
<evidence type="ECO:0000313" key="1">
    <source>
        <dbReference type="EnsemblMetazoa" id="PPA09140.1"/>
    </source>
</evidence>
<protein>
    <submittedName>
        <fullName evidence="1">Uncharacterized protein</fullName>
    </submittedName>
</protein>